<sequence>MNYLSQLQAFRDYKMYETKLSSGQIALWYALMEINNKCAWIEWFTAANQTLETLSGLSRAGINKNRNVLKQLGLIDFKSNGKKATSYKVCVLYTSNSIQDSTQQSIQRSVQGSIQDGIQQSSTLTKQKLNKTETKHKQDQTTTADAYWLKFVEVTASPFILENLRMWVEDFKGNDDIVVHGIETMLANNVRSYKYLETILKNWESKGFSTREDVLTFEEQRKQKKQPNQSVNRKETLPDWAKDDYEPPKQVIERTSDEEFLKEMSEDE</sequence>
<keyword evidence="5" id="KW-1185">Reference proteome</keyword>
<reference evidence="5" key="1">
    <citation type="journal article" date="2013" name="Genome Announc.">
        <title>Complete Chromosome Sequence of Carnobacterium maltaromaticum LMA 28.</title>
        <authorList>
            <person name="Cailliez-Grimal C."/>
            <person name="Chaillou S."/>
            <person name="Anba-Mondoloni J."/>
            <person name="Loux V."/>
            <person name="Afzal M.I."/>
            <person name="Rahman A."/>
            <person name="Kergourlay G."/>
            <person name="Champomier-Verges M.C."/>
            <person name="Zagorec M."/>
            <person name="Dalgaard P."/>
            <person name="Leisner J.J."/>
            <person name="Prevost H."/>
            <person name="Revol-Junelles A.M."/>
            <person name="Borges F."/>
        </authorList>
    </citation>
    <scope>NUCLEOTIDE SEQUENCE</scope>
    <source>
        <strain evidence="5">LMA28</strain>
    </source>
</reference>
<evidence type="ECO:0000313" key="4">
    <source>
        <dbReference type="EMBL" id="CCO11319.2"/>
    </source>
</evidence>
<feature type="compositionally biased region" description="Basic and acidic residues" evidence="2">
    <location>
        <begin position="232"/>
        <end position="268"/>
    </location>
</feature>
<dbReference type="InterPro" id="IPR053162">
    <property type="entry name" value="DnaD"/>
</dbReference>
<dbReference type="HOGENOM" id="CLU_074315_2_0_9"/>
<dbReference type="PANTHER" id="PTHR37293">
    <property type="entry name" value="PHAGE REPLICATION PROTEIN-RELATED"/>
    <property type="match status" value="1"/>
</dbReference>
<proteinExistence type="inferred from homology"/>
<accession>K8E4H3</accession>
<dbReference type="Proteomes" id="UP000000212">
    <property type="component" value="Chromosome"/>
</dbReference>
<dbReference type="InterPro" id="IPR034829">
    <property type="entry name" value="DnaD-like_sf"/>
</dbReference>
<evidence type="ECO:0000313" key="5">
    <source>
        <dbReference type="Proteomes" id="UP000000212"/>
    </source>
</evidence>
<gene>
    <name evidence="4" type="ORF">BN424_1878</name>
</gene>
<dbReference type="Gene3D" id="1.10.10.630">
    <property type="entry name" value="DnaD domain-like"/>
    <property type="match status" value="1"/>
</dbReference>
<dbReference type="KEGG" id="cml:BN424_1878"/>
<evidence type="ECO:0000259" key="3">
    <source>
        <dbReference type="Pfam" id="PF07261"/>
    </source>
</evidence>
<dbReference type="SUPFAM" id="SSF158499">
    <property type="entry name" value="DnaD domain-like"/>
    <property type="match status" value="1"/>
</dbReference>
<name>K8E4H3_CARML</name>
<dbReference type="EMBL" id="HE999757">
    <property type="protein sequence ID" value="CCO11319.2"/>
    <property type="molecule type" value="Genomic_DNA"/>
</dbReference>
<feature type="region of interest" description="Disordered" evidence="2">
    <location>
        <begin position="219"/>
        <end position="268"/>
    </location>
</feature>
<dbReference type="STRING" id="1234679.BN424_1878"/>
<comment type="similarity">
    <text evidence="1">Belongs to the DnaB/DnaD family.</text>
</comment>
<dbReference type="NCBIfam" id="TIGR01446">
    <property type="entry name" value="DnaD_dom"/>
    <property type="match status" value="1"/>
</dbReference>
<dbReference type="OrthoDB" id="3199595at2"/>
<evidence type="ECO:0000256" key="2">
    <source>
        <dbReference type="SAM" id="MobiDB-lite"/>
    </source>
</evidence>
<organism evidence="4 5">
    <name type="scientific">Carnobacterium maltaromaticum LMA28</name>
    <dbReference type="NCBI Taxonomy" id="1234679"/>
    <lineage>
        <taxon>Bacteria</taxon>
        <taxon>Bacillati</taxon>
        <taxon>Bacillota</taxon>
        <taxon>Bacilli</taxon>
        <taxon>Lactobacillales</taxon>
        <taxon>Carnobacteriaceae</taxon>
        <taxon>Carnobacterium</taxon>
    </lineage>
</organism>
<evidence type="ECO:0000256" key="1">
    <source>
        <dbReference type="ARBA" id="ARBA00093462"/>
    </source>
</evidence>
<dbReference type="InterPro" id="IPR006343">
    <property type="entry name" value="DnaB/C_C"/>
</dbReference>
<dbReference type="PANTHER" id="PTHR37293:SF5">
    <property type="entry name" value="DNA REPLICATION PROTEIN"/>
    <property type="match status" value="1"/>
</dbReference>
<dbReference type="Pfam" id="PF07261">
    <property type="entry name" value="DnaB_2"/>
    <property type="match status" value="1"/>
</dbReference>
<dbReference type="RefSeq" id="WP_015076549.1">
    <property type="nucleotide sequence ID" value="NC_019425.2"/>
</dbReference>
<feature type="domain" description="DnaB/C C-terminal" evidence="3">
    <location>
        <begin position="156"/>
        <end position="215"/>
    </location>
</feature>
<protein>
    <submittedName>
        <fullName evidence="4">DnaD and phage-associated domain protein</fullName>
    </submittedName>
</protein>
<dbReference type="AlphaFoldDB" id="K8E4H3"/>
<dbReference type="eggNOG" id="COG3935">
    <property type="taxonomic scope" value="Bacteria"/>
</dbReference>